<dbReference type="Proteomes" id="UP001329430">
    <property type="component" value="Chromosome 3"/>
</dbReference>
<evidence type="ECO:0000259" key="1">
    <source>
        <dbReference type="PROSITE" id="PS50191"/>
    </source>
</evidence>
<dbReference type="CDD" id="cd00170">
    <property type="entry name" value="SEC14"/>
    <property type="match status" value="1"/>
</dbReference>
<proteinExistence type="predicted"/>
<dbReference type="SUPFAM" id="SSF46938">
    <property type="entry name" value="CRAL/TRIO N-terminal domain"/>
    <property type="match status" value="1"/>
</dbReference>
<organism evidence="2 3">
    <name type="scientific">Pyrocoelia pectoralis</name>
    <dbReference type="NCBI Taxonomy" id="417401"/>
    <lineage>
        <taxon>Eukaryota</taxon>
        <taxon>Metazoa</taxon>
        <taxon>Ecdysozoa</taxon>
        <taxon>Arthropoda</taxon>
        <taxon>Hexapoda</taxon>
        <taxon>Insecta</taxon>
        <taxon>Pterygota</taxon>
        <taxon>Neoptera</taxon>
        <taxon>Endopterygota</taxon>
        <taxon>Coleoptera</taxon>
        <taxon>Polyphaga</taxon>
        <taxon>Elateriformia</taxon>
        <taxon>Elateroidea</taxon>
        <taxon>Lampyridae</taxon>
        <taxon>Lampyrinae</taxon>
        <taxon>Pyrocoelia</taxon>
    </lineage>
</organism>
<dbReference type="Gene3D" id="1.20.5.1200">
    <property type="entry name" value="Alpha-tocopherol transfer"/>
    <property type="match status" value="1"/>
</dbReference>
<dbReference type="PROSITE" id="PS50191">
    <property type="entry name" value="CRAL_TRIO"/>
    <property type="match status" value="1"/>
</dbReference>
<dbReference type="SMART" id="SM00516">
    <property type="entry name" value="SEC14"/>
    <property type="match status" value="1"/>
</dbReference>
<evidence type="ECO:0000313" key="3">
    <source>
        <dbReference type="Proteomes" id="UP001329430"/>
    </source>
</evidence>
<dbReference type="Pfam" id="PF00650">
    <property type="entry name" value="CRAL_TRIO"/>
    <property type="match status" value="1"/>
</dbReference>
<reference evidence="2 3" key="1">
    <citation type="journal article" date="2024" name="Insects">
        <title>An Improved Chromosome-Level Genome Assembly of the Firefly Pyrocoelia pectoralis.</title>
        <authorList>
            <person name="Fu X."/>
            <person name="Meyer-Rochow V.B."/>
            <person name="Ballantyne L."/>
            <person name="Zhu X."/>
        </authorList>
    </citation>
    <scope>NUCLEOTIDE SEQUENCE [LARGE SCALE GENOMIC DNA]</scope>
    <source>
        <strain evidence="2">XCY_ONT2</strain>
    </source>
</reference>
<dbReference type="Gene3D" id="1.10.8.20">
    <property type="entry name" value="N-terminal domain of phosphatidylinositol transfer protein sec14p"/>
    <property type="match status" value="1"/>
</dbReference>
<name>A0AAN7VEI4_9COLE</name>
<gene>
    <name evidence="2" type="ORF">RI129_005589</name>
</gene>
<dbReference type="SUPFAM" id="SSF52087">
    <property type="entry name" value="CRAL/TRIO domain"/>
    <property type="match status" value="1"/>
</dbReference>
<evidence type="ECO:0000313" key="2">
    <source>
        <dbReference type="EMBL" id="KAK5647125.1"/>
    </source>
</evidence>
<dbReference type="Gene3D" id="3.40.525.10">
    <property type="entry name" value="CRAL-TRIO lipid binding domain"/>
    <property type="match status" value="1"/>
</dbReference>
<keyword evidence="3" id="KW-1185">Reference proteome</keyword>
<dbReference type="AlphaFoldDB" id="A0AAN7VEI4"/>
<protein>
    <recommendedName>
        <fullName evidence="1">CRAL-TRIO domain-containing protein</fullName>
    </recommendedName>
</protein>
<dbReference type="EMBL" id="JAVRBK010000003">
    <property type="protein sequence ID" value="KAK5647125.1"/>
    <property type="molecule type" value="Genomic_DNA"/>
</dbReference>
<dbReference type="PANTHER" id="PTHR10174:SF224">
    <property type="entry name" value="RETINOL-BINDING PROTEIN PINTA"/>
    <property type="match status" value="1"/>
</dbReference>
<dbReference type="InterPro" id="IPR036273">
    <property type="entry name" value="CRAL/TRIO_N_dom_sf"/>
</dbReference>
<feature type="domain" description="CRAL-TRIO" evidence="1">
    <location>
        <begin position="90"/>
        <end position="253"/>
    </location>
</feature>
<accession>A0AAN7VEI4</accession>
<comment type="caution">
    <text evidence="2">The sequence shown here is derived from an EMBL/GenBank/DDBJ whole genome shotgun (WGS) entry which is preliminary data.</text>
</comment>
<sequence>MYKRNFTKELQEKAKKKLHETQKRREDDVKHIKDWLLKQPHLNARTDEQWITNFLRGCKFSTQKAKEKLEYLYTTKPLAPEFFSRRDPLLPEMQEILNRNIFLPYASPNDEVLIVRWRNVDANKVSILNLFKVAFMILDISVSDSDTILITGVHIVVDLKGFPMASIKEMTPAFFKKLAYIICKGYALRLNGIYFINCFPYFQTIFNMFKTFLNKKIKSKIKFYYDNEESSFLKDIPNDVLPLEYGGTGDSIVEIGPRWKSIIERFRNWLIDDERYKCDETYRLNNRISSDMFGMEGSFRQLELD</sequence>
<dbReference type="PANTHER" id="PTHR10174">
    <property type="entry name" value="ALPHA-TOCOPHEROL TRANSFER PROTEIN-RELATED"/>
    <property type="match status" value="1"/>
</dbReference>
<dbReference type="PRINTS" id="PR00180">
    <property type="entry name" value="CRETINALDHBP"/>
</dbReference>
<dbReference type="GO" id="GO:1902936">
    <property type="term" value="F:phosphatidylinositol bisphosphate binding"/>
    <property type="evidence" value="ECO:0007669"/>
    <property type="project" value="TreeGrafter"/>
</dbReference>
<dbReference type="InterPro" id="IPR001251">
    <property type="entry name" value="CRAL-TRIO_dom"/>
</dbReference>
<dbReference type="InterPro" id="IPR036865">
    <property type="entry name" value="CRAL-TRIO_dom_sf"/>
</dbReference>
<dbReference type="GO" id="GO:0016020">
    <property type="term" value="C:membrane"/>
    <property type="evidence" value="ECO:0007669"/>
    <property type="project" value="TreeGrafter"/>
</dbReference>